<dbReference type="GO" id="GO:0051301">
    <property type="term" value="P:cell division"/>
    <property type="evidence" value="ECO:0007669"/>
    <property type="project" value="UniProtKB-KW"/>
</dbReference>
<evidence type="ECO:0000256" key="8">
    <source>
        <dbReference type="ARBA" id="ARBA00026068"/>
    </source>
</evidence>
<accession>A0ABV4UFI8</accession>
<keyword evidence="6" id="KW-0131">Cell cycle</keyword>
<dbReference type="InterPro" id="IPR007838">
    <property type="entry name" value="Cell_div_ZapA-like"/>
</dbReference>
<reference evidence="11" key="1">
    <citation type="submission" date="2024-06" db="EMBL/GenBank/DDBJ databases">
        <title>Radixoralia hellwigii gen. nov., sp nov., isolated from a root canal in the human oral cavity.</title>
        <authorList>
            <person name="Bartsch S."/>
            <person name="Wittmer A."/>
            <person name="Schulz A.-K."/>
            <person name="Neumann-Schaal M."/>
            <person name="Wolf J."/>
            <person name="Gronow S."/>
            <person name="Tennert C."/>
            <person name="Haecker G."/>
            <person name="Cieplik F."/>
            <person name="Al-Ahmad A."/>
        </authorList>
    </citation>
    <scope>NUCLEOTIDE SEQUENCE [LARGE SCALE GENOMIC DNA]</scope>
    <source>
        <strain evidence="11">Wk13</strain>
    </source>
</reference>
<evidence type="ECO:0000256" key="9">
    <source>
        <dbReference type="ARBA" id="ARBA00033158"/>
    </source>
</evidence>
<evidence type="ECO:0000256" key="2">
    <source>
        <dbReference type="ARBA" id="ARBA00015195"/>
    </source>
</evidence>
<protein>
    <recommendedName>
        <fullName evidence="2">Cell division protein ZapA</fullName>
    </recommendedName>
    <alternativeName>
        <fullName evidence="9">Z ring-associated protein ZapA</fullName>
    </alternativeName>
</protein>
<evidence type="ECO:0000256" key="6">
    <source>
        <dbReference type="ARBA" id="ARBA00023306"/>
    </source>
</evidence>
<evidence type="ECO:0000313" key="10">
    <source>
        <dbReference type="EMBL" id="MFA9950410.1"/>
    </source>
</evidence>
<sequence>MTNEANYLDIVLLGKEYRVACPPEERDALSAAAAHVSATMDEITEQTRSNSPERVAVMAALNIAHELLMQRSATSTPDDFSQTMLDFAQAKRRIQAMEAQIDTVLPPQEDLF</sequence>
<dbReference type="Proteomes" id="UP001574673">
    <property type="component" value="Unassembled WGS sequence"/>
</dbReference>
<gene>
    <name evidence="10" type="ORF">ABCS64_08810</name>
</gene>
<comment type="subcellular location">
    <subcellularLocation>
        <location evidence="1">Cytoplasm</location>
    </subcellularLocation>
</comment>
<dbReference type="EMBL" id="JBEUWX010000002">
    <property type="protein sequence ID" value="MFA9950410.1"/>
    <property type="molecule type" value="Genomic_DNA"/>
</dbReference>
<keyword evidence="3" id="KW-0963">Cytoplasm</keyword>
<dbReference type="InterPro" id="IPR036192">
    <property type="entry name" value="Cell_div_ZapA-like_sf"/>
</dbReference>
<dbReference type="Gene3D" id="3.30.160.880">
    <property type="entry name" value="Cell division protein ZapA protomer, N-terminal domain"/>
    <property type="match status" value="1"/>
</dbReference>
<evidence type="ECO:0000256" key="3">
    <source>
        <dbReference type="ARBA" id="ARBA00022490"/>
    </source>
</evidence>
<evidence type="ECO:0000313" key="11">
    <source>
        <dbReference type="Proteomes" id="UP001574673"/>
    </source>
</evidence>
<evidence type="ECO:0000256" key="4">
    <source>
        <dbReference type="ARBA" id="ARBA00022618"/>
    </source>
</evidence>
<organism evidence="10 11">
    <name type="scientific">Dentiradicibacter hellwigii</name>
    <dbReference type="NCBI Taxonomy" id="3149053"/>
    <lineage>
        <taxon>Bacteria</taxon>
        <taxon>Pseudomonadati</taxon>
        <taxon>Pseudomonadota</taxon>
        <taxon>Betaproteobacteria</taxon>
        <taxon>Rhodocyclales</taxon>
        <taxon>Rhodocyclaceae</taxon>
        <taxon>Dentiradicibacter</taxon>
    </lineage>
</organism>
<evidence type="ECO:0000256" key="1">
    <source>
        <dbReference type="ARBA" id="ARBA00004496"/>
    </source>
</evidence>
<dbReference type="PANTHER" id="PTHR34981">
    <property type="entry name" value="CELL DIVISION PROTEIN ZAPA"/>
    <property type="match status" value="1"/>
</dbReference>
<comment type="function">
    <text evidence="7">Activator of cell division through the inhibition of FtsZ GTPase activity, therefore promoting FtsZ assembly into bundles of protofilaments necessary for the formation of the division Z ring. It is recruited early at mid-cell but it is not essential for cell division.</text>
</comment>
<keyword evidence="5" id="KW-0717">Septation</keyword>
<evidence type="ECO:0000256" key="5">
    <source>
        <dbReference type="ARBA" id="ARBA00023210"/>
    </source>
</evidence>
<keyword evidence="4 10" id="KW-0132">Cell division</keyword>
<evidence type="ECO:0000256" key="7">
    <source>
        <dbReference type="ARBA" id="ARBA00024910"/>
    </source>
</evidence>
<dbReference type="RefSeq" id="WP_418891468.1">
    <property type="nucleotide sequence ID" value="NZ_JBEUWX010000002.1"/>
</dbReference>
<comment type="caution">
    <text evidence="10">The sequence shown here is derived from an EMBL/GenBank/DDBJ whole genome shotgun (WGS) entry which is preliminary data.</text>
</comment>
<dbReference type="InterPro" id="IPR042233">
    <property type="entry name" value="Cell_div_ZapA_N"/>
</dbReference>
<name>A0ABV4UFI8_9RHOO</name>
<dbReference type="SUPFAM" id="SSF102829">
    <property type="entry name" value="Cell division protein ZapA-like"/>
    <property type="match status" value="1"/>
</dbReference>
<dbReference type="Gene3D" id="1.20.5.50">
    <property type="match status" value="1"/>
</dbReference>
<dbReference type="PANTHER" id="PTHR34981:SF1">
    <property type="entry name" value="CELL DIVISION PROTEIN ZAPA"/>
    <property type="match status" value="1"/>
</dbReference>
<comment type="subunit">
    <text evidence="8">Homodimer. Interacts with FtsZ.</text>
</comment>
<keyword evidence="11" id="KW-1185">Reference proteome</keyword>
<dbReference type="Pfam" id="PF05164">
    <property type="entry name" value="ZapA"/>
    <property type="match status" value="1"/>
</dbReference>
<proteinExistence type="predicted"/>